<keyword evidence="1" id="KW-0732">Signal</keyword>
<protein>
    <submittedName>
        <fullName evidence="2">Uncharacterized protein</fullName>
    </submittedName>
</protein>
<proteinExistence type="predicted"/>
<evidence type="ECO:0000256" key="1">
    <source>
        <dbReference type="SAM" id="SignalP"/>
    </source>
</evidence>
<evidence type="ECO:0000313" key="2">
    <source>
        <dbReference type="EMBL" id="BBM35113.1"/>
    </source>
</evidence>
<dbReference type="KEGG" id="lgo:JCM16774_0018"/>
<name>A0A510JAC4_9FUSO</name>
<dbReference type="RefSeq" id="WP_026736777.1">
    <property type="nucleotide sequence ID" value="NZ_AP019822.1"/>
</dbReference>
<dbReference type="EMBL" id="AP019822">
    <property type="protein sequence ID" value="BBM35113.1"/>
    <property type="molecule type" value="Genomic_DNA"/>
</dbReference>
<evidence type="ECO:0000313" key="3">
    <source>
        <dbReference type="Proteomes" id="UP000321606"/>
    </source>
</evidence>
<dbReference type="AlphaFoldDB" id="A0A510JAC4"/>
<dbReference type="OrthoDB" id="82398at2"/>
<accession>A0A510JAC4</accession>
<gene>
    <name evidence="2" type="ORF">JCM16774_0018</name>
</gene>
<dbReference type="Proteomes" id="UP000321606">
    <property type="component" value="Chromosome"/>
</dbReference>
<dbReference type="STRING" id="714315.GCA_000516535_00020"/>
<feature type="signal peptide" evidence="1">
    <location>
        <begin position="1"/>
        <end position="22"/>
    </location>
</feature>
<organism evidence="2 3">
    <name type="scientific">Pseudoleptotrichia goodfellowii</name>
    <dbReference type="NCBI Taxonomy" id="157692"/>
    <lineage>
        <taxon>Bacteria</taxon>
        <taxon>Fusobacteriati</taxon>
        <taxon>Fusobacteriota</taxon>
        <taxon>Fusobacteriia</taxon>
        <taxon>Fusobacteriales</taxon>
        <taxon>Leptotrichiaceae</taxon>
        <taxon>Pseudoleptotrichia</taxon>
    </lineage>
</organism>
<feature type="chain" id="PRO_5022031006" evidence="1">
    <location>
        <begin position="23"/>
        <end position="82"/>
    </location>
</feature>
<reference evidence="2 3" key="1">
    <citation type="submission" date="2019-07" db="EMBL/GenBank/DDBJ databases">
        <title>Complete Genome Sequence of Leptotrichia goodfellowii Strain JCM 16774.</title>
        <authorList>
            <person name="Watanabe S."/>
            <person name="Cui L."/>
        </authorList>
    </citation>
    <scope>NUCLEOTIDE SEQUENCE [LARGE SCALE GENOMIC DNA]</scope>
    <source>
        <strain evidence="2 3">JCM16774</strain>
    </source>
</reference>
<sequence>MKKLVLCLFLMFGLLSFSERFVEECKILSSSYSHMRCQSLDSGKIFHFLYPRNTLGIGQVYKVWFTGSGYRNLQLSYFEYLY</sequence>